<evidence type="ECO:0008006" key="3">
    <source>
        <dbReference type="Google" id="ProtNLM"/>
    </source>
</evidence>
<reference evidence="2" key="2">
    <citation type="submission" date="2016-04" db="EMBL/GenBank/DDBJ databases">
        <title>Planomonospora sphaerica JCM9374 whole genome shotgun sequence.</title>
        <authorList>
            <person name="Suzuki T."/>
            <person name="Dohra H."/>
            <person name="Kodani S."/>
        </authorList>
    </citation>
    <scope>NUCLEOTIDE SEQUENCE [LARGE SCALE GENOMIC DNA]</scope>
    <source>
        <strain evidence="2">JCM 9374</strain>
    </source>
</reference>
<dbReference type="Proteomes" id="UP000077701">
    <property type="component" value="Unassembled WGS sequence"/>
</dbReference>
<dbReference type="InterPro" id="IPR015057">
    <property type="entry name" value="Rv2632c-like"/>
</dbReference>
<dbReference type="EMBL" id="BDCX01000010">
    <property type="protein sequence ID" value="GAT68469.1"/>
    <property type="molecule type" value="Genomic_DNA"/>
</dbReference>
<dbReference type="AlphaFoldDB" id="A0A171DH87"/>
<reference evidence="1 2" key="1">
    <citation type="journal article" date="2016" name="Genome Announc.">
        <title>Draft Genome Sequence of Planomonospora sphaerica JCM9374, a Rare Actinomycete.</title>
        <authorList>
            <person name="Dohra H."/>
            <person name="Suzuki T."/>
            <person name="Inoue Y."/>
            <person name="Kodani S."/>
        </authorList>
    </citation>
    <scope>NUCLEOTIDE SEQUENCE [LARGE SCALE GENOMIC DNA]</scope>
    <source>
        <strain evidence="1 2">JCM 9374</strain>
    </source>
</reference>
<dbReference type="OrthoDB" id="4828144at2"/>
<dbReference type="RefSeq" id="WP_068899040.1">
    <property type="nucleotide sequence ID" value="NZ_BDCX01000010.1"/>
</dbReference>
<dbReference type="STRING" id="161355.PS9374_04134"/>
<dbReference type="Gene3D" id="3.30.160.240">
    <property type="entry name" value="Rv1738"/>
    <property type="match status" value="1"/>
</dbReference>
<name>A0A171DH87_9ACTN</name>
<comment type="caution">
    <text evidence="1">The sequence shown here is derived from an EMBL/GenBank/DDBJ whole genome shotgun (WGS) entry which is preliminary data.</text>
</comment>
<dbReference type="Pfam" id="PF08962">
    <property type="entry name" value="Rv2632c-like"/>
    <property type="match status" value="1"/>
</dbReference>
<keyword evidence="2" id="KW-1185">Reference proteome</keyword>
<evidence type="ECO:0000313" key="1">
    <source>
        <dbReference type="EMBL" id="GAT68469.1"/>
    </source>
</evidence>
<accession>A0A171DH87</accession>
<gene>
    <name evidence="1" type="ORF">PS9374_04134</name>
</gene>
<proteinExistence type="predicted"/>
<dbReference type="SUPFAM" id="SSF143212">
    <property type="entry name" value="Rv2632c-like"/>
    <property type="match status" value="1"/>
</dbReference>
<protein>
    <recommendedName>
        <fullName evidence="3">DUF1876 domain-containing protein</fullName>
    </recommendedName>
</protein>
<evidence type="ECO:0000313" key="2">
    <source>
        <dbReference type="Proteomes" id="UP000077701"/>
    </source>
</evidence>
<sequence length="87" mass="9771">MQTKQWNVEITIVEDDNDRVTSAQAVLDIPDGRRYESVEYARRNPTDRPVPDIGDELAAGRVLADLSGRLMGDAAADVMEEAELRRR</sequence>
<dbReference type="InterPro" id="IPR038070">
    <property type="entry name" value="Rv2632c-like_sf"/>
</dbReference>
<organism evidence="1 2">
    <name type="scientific">Planomonospora sphaerica</name>
    <dbReference type="NCBI Taxonomy" id="161355"/>
    <lineage>
        <taxon>Bacteria</taxon>
        <taxon>Bacillati</taxon>
        <taxon>Actinomycetota</taxon>
        <taxon>Actinomycetes</taxon>
        <taxon>Streptosporangiales</taxon>
        <taxon>Streptosporangiaceae</taxon>
        <taxon>Planomonospora</taxon>
    </lineage>
</organism>